<keyword evidence="5 6" id="KW-0472">Membrane</keyword>
<evidence type="ECO:0000313" key="7">
    <source>
        <dbReference type="EMBL" id="PCF52618.1"/>
    </source>
</evidence>
<evidence type="ECO:0000256" key="4">
    <source>
        <dbReference type="ARBA" id="ARBA00022989"/>
    </source>
</evidence>
<feature type="transmembrane region" description="Helical" evidence="6">
    <location>
        <begin position="384"/>
        <end position="402"/>
    </location>
</feature>
<evidence type="ECO:0000256" key="3">
    <source>
        <dbReference type="ARBA" id="ARBA00022692"/>
    </source>
</evidence>
<reference evidence="8 10" key="2">
    <citation type="submission" date="2017-06" db="EMBL/GenBank/DDBJ databases">
        <title>Identification of a new gene, sdsY, involved in staphylococcal internalization in non-professional phagocytic cells (NPPCs).</title>
        <authorList>
            <person name="Maali Y."/>
            <person name="Martins-Simoes P."/>
            <person name="Trouillet-Assant S."/>
            <person name="Laurent F."/>
            <person name="Diot A."/>
            <person name="Verhoeven P."/>
            <person name="Bouvard D."/>
            <person name="Vandenesch F."/>
            <person name="Bes M."/>
        </authorList>
    </citation>
    <scope>NUCLEOTIDE SEQUENCE [LARGE SCALE GENOMIC DNA]</scope>
    <source>
        <strain evidence="8 10">Heidy</strain>
    </source>
</reference>
<evidence type="ECO:0000256" key="2">
    <source>
        <dbReference type="ARBA" id="ARBA00022475"/>
    </source>
</evidence>
<dbReference type="Proteomes" id="UP000266198">
    <property type="component" value="Unassembled WGS sequence"/>
</dbReference>
<dbReference type="SUPFAM" id="SSF103473">
    <property type="entry name" value="MFS general substrate transporter"/>
    <property type="match status" value="1"/>
</dbReference>
<name>A0AAX0QX81_9STAP</name>
<dbReference type="Pfam" id="PF07690">
    <property type="entry name" value="MFS_1"/>
    <property type="match status" value="1"/>
</dbReference>
<dbReference type="InterPro" id="IPR036259">
    <property type="entry name" value="MFS_trans_sf"/>
</dbReference>
<dbReference type="PANTHER" id="PTHR23513:SF6">
    <property type="entry name" value="MAJOR FACILITATOR SUPERFAMILY ASSOCIATED DOMAIN-CONTAINING PROTEIN"/>
    <property type="match status" value="1"/>
</dbReference>
<proteinExistence type="predicted"/>
<feature type="transmembrane region" description="Helical" evidence="6">
    <location>
        <begin position="262"/>
        <end position="281"/>
    </location>
</feature>
<feature type="transmembrane region" description="Helical" evidence="6">
    <location>
        <begin position="293"/>
        <end position="312"/>
    </location>
</feature>
<dbReference type="EMBL" id="NIPK01000001">
    <property type="protein sequence ID" value="RIZ56526.1"/>
    <property type="molecule type" value="Genomic_DNA"/>
</dbReference>
<feature type="transmembrane region" description="Helical" evidence="6">
    <location>
        <begin position="76"/>
        <end position="97"/>
    </location>
</feature>
<feature type="transmembrane region" description="Helical" evidence="6">
    <location>
        <begin position="318"/>
        <end position="338"/>
    </location>
</feature>
<evidence type="ECO:0000313" key="8">
    <source>
        <dbReference type="EMBL" id="RIZ56526.1"/>
    </source>
</evidence>
<keyword evidence="2" id="KW-1003">Cell membrane</keyword>
<feature type="transmembrane region" description="Helical" evidence="6">
    <location>
        <begin position="231"/>
        <end position="250"/>
    </location>
</feature>
<dbReference type="CDD" id="cd06173">
    <property type="entry name" value="MFS_MefA_like"/>
    <property type="match status" value="1"/>
</dbReference>
<dbReference type="EMBL" id="MWUR01000001">
    <property type="protein sequence ID" value="PCF52618.1"/>
    <property type="molecule type" value="Genomic_DNA"/>
</dbReference>
<keyword evidence="4 6" id="KW-1133">Transmembrane helix</keyword>
<dbReference type="Proteomes" id="UP000217473">
    <property type="component" value="Unassembled WGS sequence"/>
</dbReference>
<sequence length="418" mass="47266">MEICGVGEMKEVHKLLFGRVLTNIGDSIILISLTWYVAVTYHNTLYLGIIGVIVGFIDVFMFFLGPILDRYNIKKILCISTLAQVFIVMLMSLYFLLDHQHLLILYVLLSMSTLFSSVIYPAESVLIPQLSTHERQVIKYNAIFQITYKGLDVVLDALVGVLLSIFLIVNIFSFNVIIFVVAFFVFKLLRLNSTTIRHKDNIEASNRILSRYLADLKEGMKYVSRPKILKLLLPLSVINFSISAVTVIYPKIAVLEGNDSKVFSMILFVNGLGLILGYLVGPKIIGYIKFSKLLFSSFLMLSIIWLCIYLFINVSYVYILPMFLVSNIMIGIINLAFINAFQLLPPQNMLGRVATTNETLLSILIPFGAFTGGILPQIFDTININFMLVSVASLVISLFYVTDKEIKKMNDFMLMTKE</sequence>
<feature type="transmembrane region" description="Helical" evidence="6">
    <location>
        <begin position="171"/>
        <end position="189"/>
    </location>
</feature>
<keyword evidence="10" id="KW-1185">Reference proteome</keyword>
<evidence type="ECO:0000256" key="5">
    <source>
        <dbReference type="ARBA" id="ARBA00023136"/>
    </source>
</evidence>
<accession>A0AAX0QX81</accession>
<keyword evidence="3 6" id="KW-0812">Transmembrane</keyword>
<evidence type="ECO:0000313" key="9">
    <source>
        <dbReference type="Proteomes" id="UP000217473"/>
    </source>
</evidence>
<feature type="transmembrane region" description="Helical" evidence="6">
    <location>
        <begin position="44"/>
        <end position="64"/>
    </location>
</feature>
<protein>
    <recommendedName>
        <fullName evidence="11">MFS transporter</fullName>
    </recommendedName>
</protein>
<reference evidence="7 9" key="1">
    <citation type="journal article" date="2017" name="PLoS ONE">
        <title>Development of a real-time PCR for detection of Staphylococcus pseudintermedius using a novel automated comparison of whole-genome sequences.</title>
        <authorList>
            <person name="Verstappen K.M."/>
            <person name="Huijbregts L."/>
            <person name="Spaninks M."/>
            <person name="Wagenaar J.A."/>
            <person name="Fluit A.C."/>
            <person name="Duim B."/>
        </authorList>
    </citation>
    <scope>NUCLEOTIDE SEQUENCE [LARGE SCALE GENOMIC DNA]</scope>
    <source>
        <strain evidence="7 9">15S02591-1</strain>
    </source>
</reference>
<gene>
    <name evidence="7" type="ORF">B5C07_00155</name>
    <name evidence="8" type="ORF">CDL68_00850</name>
</gene>
<feature type="transmembrane region" description="Helical" evidence="6">
    <location>
        <begin position="359"/>
        <end position="378"/>
    </location>
</feature>
<dbReference type="GO" id="GO:0022857">
    <property type="term" value="F:transmembrane transporter activity"/>
    <property type="evidence" value="ECO:0007669"/>
    <property type="project" value="InterPro"/>
</dbReference>
<dbReference type="Gene3D" id="1.20.1250.20">
    <property type="entry name" value="MFS general substrate transporter like domains"/>
    <property type="match status" value="1"/>
</dbReference>
<evidence type="ECO:0000256" key="1">
    <source>
        <dbReference type="ARBA" id="ARBA00004651"/>
    </source>
</evidence>
<evidence type="ECO:0008006" key="11">
    <source>
        <dbReference type="Google" id="ProtNLM"/>
    </source>
</evidence>
<comment type="subcellular location">
    <subcellularLocation>
        <location evidence="1">Cell membrane</location>
        <topology evidence="1">Multi-pass membrane protein</topology>
    </subcellularLocation>
</comment>
<dbReference type="AlphaFoldDB" id="A0AAX0QX81"/>
<organism evidence="7 9">
    <name type="scientific">Staphylococcus delphini</name>
    <dbReference type="NCBI Taxonomy" id="53344"/>
    <lineage>
        <taxon>Bacteria</taxon>
        <taxon>Bacillati</taxon>
        <taxon>Bacillota</taxon>
        <taxon>Bacilli</taxon>
        <taxon>Bacillales</taxon>
        <taxon>Staphylococcaceae</taxon>
        <taxon>Staphylococcus</taxon>
        <taxon>Staphylococcus intermedius group</taxon>
    </lineage>
</organism>
<dbReference type="GO" id="GO:0005886">
    <property type="term" value="C:plasma membrane"/>
    <property type="evidence" value="ECO:0007669"/>
    <property type="project" value="UniProtKB-SubCell"/>
</dbReference>
<feature type="transmembrane region" description="Helical" evidence="6">
    <location>
        <begin position="103"/>
        <end position="122"/>
    </location>
</feature>
<evidence type="ECO:0000256" key="6">
    <source>
        <dbReference type="SAM" id="Phobius"/>
    </source>
</evidence>
<dbReference type="InterPro" id="IPR011701">
    <property type="entry name" value="MFS"/>
</dbReference>
<comment type="caution">
    <text evidence="7">The sequence shown here is derived from an EMBL/GenBank/DDBJ whole genome shotgun (WGS) entry which is preliminary data.</text>
</comment>
<feature type="transmembrane region" description="Helical" evidence="6">
    <location>
        <begin position="20"/>
        <end position="38"/>
    </location>
</feature>
<evidence type="ECO:0000313" key="10">
    <source>
        <dbReference type="Proteomes" id="UP000266198"/>
    </source>
</evidence>
<dbReference type="PANTHER" id="PTHR23513">
    <property type="entry name" value="INTEGRAL MEMBRANE EFFLUX PROTEIN-RELATED"/>
    <property type="match status" value="1"/>
</dbReference>